<accession>A0A8H7QZ72</accession>
<gene>
    <name evidence="4" type="ORF">INT47_003185</name>
</gene>
<organism evidence="4 5">
    <name type="scientific">Mucor saturninus</name>
    <dbReference type="NCBI Taxonomy" id="64648"/>
    <lineage>
        <taxon>Eukaryota</taxon>
        <taxon>Fungi</taxon>
        <taxon>Fungi incertae sedis</taxon>
        <taxon>Mucoromycota</taxon>
        <taxon>Mucoromycotina</taxon>
        <taxon>Mucoromycetes</taxon>
        <taxon>Mucorales</taxon>
        <taxon>Mucorineae</taxon>
        <taxon>Mucoraceae</taxon>
        <taxon>Mucor</taxon>
    </lineage>
</organism>
<name>A0A8H7QZ72_9FUNG</name>
<keyword evidence="1" id="KW-0677">Repeat</keyword>
<dbReference type="Proteomes" id="UP000603453">
    <property type="component" value="Unassembled WGS sequence"/>
</dbReference>
<dbReference type="Pfam" id="PF12796">
    <property type="entry name" value="Ank_2"/>
    <property type="match status" value="1"/>
</dbReference>
<dbReference type="InterPro" id="IPR002110">
    <property type="entry name" value="Ankyrin_rpt"/>
</dbReference>
<dbReference type="PROSITE" id="PS50088">
    <property type="entry name" value="ANK_REPEAT"/>
    <property type="match status" value="1"/>
</dbReference>
<keyword evidence="2 3" id="KW-0040">ANK repeat</keyword>
<evidence type="ECO:0000256" key="1">
    <source>
        <dbReference type="ARBA" id="ARBA00022737"/>
    </source>
</evidence>
<feature type="repeat" description="ANK" evidence="3">
    <location>
        <begin position="209"/>
        <end position="241"/>
    </location>
</feature>
<evidence type="ECO:0000313" key="5">
    <source>
        <dbReference type="Proteomes" id="UP000603453"/>
    </source>
</evidence>
<evidence type="ECO:0000256" key="3">
    <source>
        <dbReference type="PROSITE-ProRule" id="PRU00023"/>
    </source>
</evidence>
<evidence type="ECO:0000256" key="2">
    <source>
        <dbReference type="ARBA" id="ARBA00023043"/>
    </source>
</evidence>
<dbReference type="EMBL" id="JAEPRD010000077">
    <property type="protein sequence ID" value="KAG2200950.1"/>
    <property type="molecule type" value="Genomic_DNA"/>
</dbReference>
<evidence type="ECO:0000313" key="4">
    <source>
        <dbReference type="EMBL" id="KAG2200950.1"/>
    </source>
</evidence>
<proteinExistence type="predicted"/>
<keyword evidence="5" id="KW-1185">Reference proteome</keyword>
<dbReference type="AlphaFoldDB" id="A0A8H7QZ72"/>
<dbReference type="SUPFAM" id="SSF48403">
    <property type="entry name" value="Ankyrin repeat"/>
    <property type="match status" value="1"/>
</dbReference>
<protein>
    <submittedName>
        <fullName evidence="4">Uncharacterized protein</fullName>
    </submittedName>
</protein>
<dbReference type="PANTHER" id="PTHR24198:SF165">
    <property type="entry name" value="ANKYRIN REPEAT-CONTAINING PROTEIN-RELATED"/>
    <property type="match status" value="1"/>
</dbReference>
<dbReference type="InterPro" id="IPR036770">
    <property type="entry name" value="Ankyrin_rpt-contain_sf"/>
</dbReference>
<dbReference type="SMART" id="SM00248">
    <property type="entry name" value="ANK"/>
    <property type="match status" value="6"/>
</dbReference>
<sequence length="356" mass="40004">MHGERWQEKGKDRLLQLPVELQMRIFILAQNASLVTVCKQFWELGQSVTVRAQYLLYRYGRSNVLSKRAMKRKMVTLSVVEHLLRYRKVPVVDDWLFTYACEGNALELASWIVEEEETRTLAHYAHIAAMKGATGVLDVLARYLDLVALGNSLLSVAQGEGQLATVKYLMAKGCDVHHDQERLLRNASHAGQDEMVKFILSHGGNVHAYGEAALLNAVYKGYTGMVGLLLNAGANAQVNNNACMRAAFFNRDVESMNMLVKAGVDVTWNGDWLLKEGCRYGYVEAVEVWLKGVDDVNSKDGLALQMCLKYGSMDVLQVLLNQYHADPNRPGVHRVCKHMNLSKRMMDLLFQAGLRP</sequence>
<comment type="caution">
    <text evidence="4">The sequence shown here is derived from an EMBL/GenBank/DDBJ whole genome shotgun (WGS) entry which is preliminary data.</text>
</comment>
<dbReference type="OrthoDB" id="194358at2759"/>
<reference evidence="4" key="1">
    <citation type="submission" date="2020-12" db="EMBL/GenBank/DDBJ databases">
        <title>Metabolic potential, ecology and presence of endohyphal bacteria is reflected in genomic diversity of Mucoromycotina.</title>
        <authorList>
            <person name="Muszewska A."/>
            <person name="Okrasinska A."/>
            <person name="Steczkiewicz K."/>
            <person name="Drgas O."/>
            <person name="Orlowska M."/>
            <person name="Perlinska-Lenart U."/>
            <person name="Aleksandrzak-Piekarczyk T."/>
            <person name="Szatraj K."/>
            <person name="Zielenkiewicz U."/>
            <person name="Pilsyk S."/>
            <person name="Malc E."/>
            <person name="Mieczkowski P."/>
            <person name="Kruszewska J.S."/>
            <person name="Biernat P."/>
            <person name="Pawlowska J."/>
        </authorList>
    </citation>
    <scope>NUCLEOTIDE SEQUENCE</scope>
    <source>
        <strain evidence="4">WA0000017839</strain>
    </source>
</reference>
<dbReference type="PANTHER" id="PTHR24198">
    <property type="entry name" value="ANKYRIN REPEAT AND PROTEIN KINASE DOMAIN-CONTAINING PROTEIN"/>
    <property type="match status" value="1"/>
</dbReference>
<dbReference type="Gene3D" id="1.25.40.20">
    <property type="entry name" value="Ankyrin repeat-containing domain"/>
    <property type="match status" value="1"/>
</dbReference>